<protein>
    <submittedName>
        <fullName evidence="2">Uncharacterized protein</fullName>
    </submittedName>
</protein>
<organism evidence="2 3">
    <name type="scientific">Proteus terrae subsp. cibarius</name>
    <dbReference type="NCBI Taxonomy" id="626774"/>
    <lineage>
        <taxon>Bacteria</taxon>
        <taxon>Pseudomonadati</taxon>
        <taxon>Pseudomonadota</taxon>
        <taxon>Gammaproteobacteria</taxon>
        <taxon>Enterobacterales</taxon>
        <taxon>Morganellaceae</taxon>
        <taxon>Proteus</taxon>
    </lineage>
</organism>
<evidence type="ECO:0000256" key="1">
    <source>
        <dbReference type="SAM" id="Coils"/>
    </source>
</evidence>
<feature type="coiled-coil region" evidence="1">
    <location>
        <begin position="20"/>
        <end position="47"/>
    </location>
</feature>
<reference evidence="2" key="1">
    <citation type="submission" date="2020-11" db="EMBL/GenBank/DDBJ databases">
        <title>Enhanced detection system for hospital associated transmission using whole genome sequencing surveillance.</title>
        <authorList>
            <person name="Harrison L.H."/>
            <person name="Van Tyne D."/>
            <person name="Marsh J.W."/>
            <person name="Griffith M.P."/>
            <person name="Snyder D.J."/>
            <person name="Cooper V.S."/>
            <person name="Mustapha M."/>
        </authorList>
    </citation>
    <scope>NUCLEOTIDE SEQUENCE</scope>
    <source>
        <strain evidence="2">PR00070</strain>
    </source>
</reference>
<dbReference type="EMBL" id="JADSJR010000025">
    <property type="protein sequence ID" value="MBG2915772.1"/>
    <property type="molecule type" value="Genomic_DNA"/>
</dbReference>
<gene>
    <name evidence="2" type="ORF">I4901_15495</name>
</gene>
<sequence>MKVYDNLCNYIKNNAEKVTYSNADNILKKIENQLSSIENSNQSYTTAEKNTLSILKDIKLNKTSSNDIKDSPSLDQQCIESIIKINNMCKHKDIFLIGQYNKRLSKIEKENIKKISQESETSKKETLLKIKEELFNKIKGPNEKLKELIDAHYQCFQEITKEIENIDDKNIPEKINEYNKYKSQILDKINSHEIKNEKEMDSTELRQYIKELQQYDNNLDKFIESTNNITHRYKNELDILSEKNFKLSDDKILKMVDHHVGKLKEMNLQIN</sequence>
<dbReference type="Proteomes" id="UP000612266">
    <property type="component" value="Unassembled WGS sequence"/>
</dbReference>
<evidence type="ECO:0000313" key="3">
    <source>
        <dbReference type="Proteomes" id="UP000612266"/>
    </source>
</evidence>
<comment type="caution">
    <text evidence="2">The sequence shown here is derived from an EMBL/GenBank/DDBJ whole genome shotgun (WGS) entry which is preliminary data.</text>
</comment>
<dbReference type="RefSeq" id="WP_075673073.1">
    <property type="nucleotide sequence ID" value="NZ_CP073356.1"/>
</dbReference>
<name>A0A8I0WSK0_9GAMM</name>
<proteinExistence type="predicted"/>
<dbReference type="AlphaFoldDB" id="A0A8I0WSK0"/>
<keyword evidence="1" id="KW-0175">Coiled coil</keyword>
<accession>A0A8I0WSK0</accession>
<evidence type="ECO:0000313" key="2">
    <source>
        <dbReference type="EMBL" id="MBG2915772.1"/>
    </source>
</evidence>